<proteinExistence type="predicted"/>
<evidence type="ECO:0000313" key="2">
    <source>
        <dbReference type="Proteomes" id="UP000477651"/>
    </source>
</evidence>
<reference evidence="1 2" key="1">
    <citation type="submission" date="2020-02" db="EMBL/GenBank/DDBJ databases">
        <title>Pelistega sp. NLN82 were isolated from wild rodents of the Hainan Island.</title>
        <authorList>
            <person name="Niu N."/>
            <person name="Zhou J."/>
        </authorList>
    </citation>
    <scope>NUCLEOTIDE SEQUENCE [LARGE SCALE GENOMIC DNA]</scope>
    <source>
        <strain evidence="1 2">NLN82</strain>
    </source>
</reference>
<comment type="caution">
    <text evidence="1">The sequence shown here is derived from an EMBL/GenBank/DDBJ whole genome shotgun (WGS) entry which is preliminary data.</text>
</comment>
<evidence type="ECO:0000313" key="1">
    <source>
        <dbReference type="EMBL" id="NEN75461.1"/>
    </source>
</evidence>
<dbReference type="Proteomes" id="UP000477651">
    <property type="component" value="Unassembled WGS sequence"/>
</dbReference>
<evidence type="ECO:0008006" key="3">
    <source>
        <dbReference type="Google" id="ProtNLM"/>
    </source>
</evidence>
<accession>A0A6L9Y4X7</accession>
<organism evidence="1 2">
    <name type="scientific">Pelistega ratti</name>
    <dbReference type="NCBI Taxonomy" id="2652177"/>
    <lineage>
        <taxon>Bacteria</taxon>
        <taxon>Pseudomonadati</taxon>
        <taxon>Pseudomonadota</taxon>
        <taxon>Betaproteobacteria</taxon>
        <taxon>Burkholderiales</taxon>
        <taxon>Alcaligenaceae</taxon>
        <taxon>Pelistega</taxon>
    </lineage>
</organism>
<dbReference type="RefSeq" id="WP_163764122.1">
    <property type="nucleotide sequence ID" value="NZ_JAAGYR010000005.1"/>
</dbReference>
<name>A0A6L9Y4X7_9BURK</name>
<keyword evidence="2" id="KW-1185">Reference proteome</keyword>
<gene>
    <name evidence="1" type="ORF">F9B74_03850</name>
</gene>
<dbReference type="EMBL" id="JAAGYR010000005">
    <property type="protein sequence ID" value="NEN75461.1"/>
    <property type="molecule type" value="Genomic_DNA"/>
</dbReference>
<dbReference type="AlphaFoldDB" id="A0A6L9Y4X7"/>
<sequence length="136" mass="15811">MNKQDAITFLKKYQPLPDDEKLTEEIINEYDEIRKFFIDNPDDDVIGLFLHSYGNGDGLGVYPLVEDVLLNCSKEKVILSIKEVLEDINTPNNVRYWVTQNAELFFDDRLRKGLEISLHSENEDIREAATIILDNY</sequence>
<protein>
    <recommendedName>
        <fullName evidence="3">HEAT repeat domain-containing protein</fullName>
    </recommendedName>
</protein>